<dbReference type="InterPro" id="IPR003660">
    <property type="entry name" value="HAMP_dom"/>
</dbReference>
<sequence length="453" mass="51041">MRLKTKIHLFSTLLMLVILTLTNTGIYFVYEKMAYDTQYHQLKTQSNELIASLSKMTEKNDPATVLRAYIPSNGAVRILDPTGKVKVRTQTAEGIERYNPEIAPKEHYSIGEFDNTPVLSMREPVIWTDGKVVELQMLQLLGDVKHNLNLLKLILLGVTLIAMIPITVSSAALGRIVIQPIDNLIKTMTQSRRTGKYEKIDVSAEGKDEMAQMGHEFNDMMGQLESNFKKQEQFVSNASHELKTPLTVIESYARLLSRRGFDNRSVAEEAVEAILNESIRMKDMIEQMLHLARNQEQTAFNFAETDINALVEKTLQPMRQAYTRDFIFEENGPAVAVTDMDKLRQLLFILLDNARKYSAGEIKTTISVSETAISIAVIDYGNGIPKEALPHLFDRFYRVHEDRNRKTGGTGLGLAIAKELADGLGAELKIESVVGMGTTFRIIIPKKRILTEF</sequence>
<keyword evidence="7" id="KW-0547">Nucleotide-binding</keyword>
<dbReference type="Gene3D" id="3.30.565.10">
    <property type="entry name" value="Histidine kinase-like ATPase, C-terminal domain"/>
    <property type="match status" value="1"/>
</dbReference>
<evidence type="ECO:0000256" key="8">
    <source>
        <dbReference type="ARBA" id="ARBA00022777"/>
    </source>
</evidence>
<dbReference type="GO" id="GO:0004721">
    <property type="term" value="F:phosphoprotein phosphatase activity"/>
    <property type="evidence" value="ECO:0007669"/>
    <property type="project" value="TreeGrafter"/>
</dbReference>
<dbReference type="EC" id="2.7.13.3" evidence="3"/>
<evidence type="ECO:0000256" key="12">
    <source>
        <dbReference type="SAM" id="Phobius"/>
    </source>
</evidence>
<keyword evidence="6" id="KW-0808">Transferase</keyword>
<evidence type="ECO:0000259" key="13">
    <source>
        <dbReference type="PROSITE" id="PS50109"/>
    </source>
</evidence>
<evidence type="ECO:0000256" key="6">
    <source>
        <dbReference type="ARBA" id="ARBA00022679"/>
    </source>
</evidence>
<dbReference type="SUPFAM" id="SSF55874">
    <property type="entry name" value="ATPase domain of HSP90 chaperone/DNA topoisomerase II/histidine kinase"/>
    <property type="match status" value="1"/>
</dbReference>
<proteinExistence type="predicted"/>
<dbReference type="PROSITE" id="PS00251">
    <property type="entry name" value="THD_1"/>
    <property type="match status" value="1"/>
</dbReference>
<comment type="catalytic activity">
    <reaction evidence="1">
        <text>ATP + protein L-histidine = ADP + protein N-phospho-L-histidine.</text>
        <dbReference type="EC" id="2.7.13.3"/>
    </reaction>
</comment>
<comment type="caution">
    <text evidence="15">The sequence shown here is derived from an EMBL/GenBank/DDBJ whole genome shotgun (WGS) entry which is preliminary data.</text>
</comment>
<keyword evidence="10" id="KW-0902">Two-component regulatory system</keyword>
<comment type="subcellular location">
    <subcellularLocation>
        <location evidence="2">Cell membrane</location>
        <topology evidence="2">Multi-pass membrane protein</topology>
    </subcellularLocation>
</comment>
<dbReference type="SMART" id="SM00388">
    <property type="entry name" value="HisKA"/>
    <property type="match status" value="1"/>
</dbReference>
<dbReference type="PANTHER" id="PTHR45453:SF1">
    <property type="entry name" value="PHOSPHATE REGULON SENSOR PROTEIN PHOR"/>
    <property type="match status" value="1"/>
</dbReference>
<dbReference type="GO" id="GO:0005886">
    <property type="term" value="C:plasma membrane"/>
    <property type="evidence" value="ECO:0007669"/>
    <property type="project" value="UniProtKB-SubCell"/>
</dbReference>
<reference evidence="15" key="2">
    <citation type="submission" date="2021-09" db="EMBL/GenBank/DDBJ databases">
        <authorList>
            <person name="Gilroy R."/>
        </authorList>
    </citation>
    <scope>NUCLEOTIDE SEQUENCE</scope>
    <source>
        <strain evidence="15">CHK171-7178</strain>
    </source>
</reference>
<dbReference type="FunFam" id="3.30.565.10:FF:000006">
    <property type="entry name" value="Sensor histidine kinase WalK"/>
    <property type="match status" value="1"/>
</dbReference>
<evidence type="ECO:0000256" key="4">
    <source>
        <dbReference type="ARBA" id="ARBA00022475"/>
    </source>
</evidence>
<dbReference type="Gene3D" id="1.10.287.130">
    <property type="match status" value="1"/>
</dbReference>
<feature type="domain" description="Histidine kinase" evidence="13">
    <location>
        <begin position="237"/>
        <end position="448"/>
    </location>
</feature>
<dbReference type="EMBL" id="DYWT01000315">
    <property type="protein sequence ID" value="HJF34265.1"/>
    <property type="molecule type" value="Genomic_DNA"/>
</dbReference>
<dbReference type="Proteomes" id="UP000698173">
    <property type="component" value="Unassembled WGS sequence"/>
</dbReference>
<dbReference type="CDD" id="cd00082">
    <property type="entry name" value="HisKA"/>
    <property type="match status" value="1"/>
</dbReference>
<keyword evidence="5" id="KW-0597">Phosphoprotein</keyword>
<keyword evidence="4" id="KW-1003">Cell membrane</keyword>
<dbReference type="GO" id="GO:0016036">
    <property type="term" value="P:cellular response to phosphate starvation"/>
    <property type="evidence" value="ECO:0007669"/>
    <property type="project" value="TreeGrafter"/>
</dbReference>
<dbReference type="SUPFAM" id="SSF47384">
    <property type="entry name" value="Homodimeric domain of signal transducing histidine kinase"/>
    <property type="match status" value="1"/>
</dbReference>
<dbReference type="GO" id="GO:0005524">
    <property type="term" value="F:ATP binding"/>
    <property type="evidence" value="ECO:0007669"/>
    <property type="project" value="UniProtKB-KW"/>
</dbReference>
<dbReference type="Gene3D" id="6.10.340.10">
    <property type="match status" value="1"/>
</dbReference>
<feature type="domain" description="HAMP" evidence="14">
    <location>
        <begin position="175"/>
        <end position="229"/>
    </location>
</feature>
<keyword evidence="9" id="KW-0067">ATP-binding</keyword>
<dbReference type="InterPro" id="IPR050351">
    <property type="entry name" value="BphY/WalK/GraS-like"/>
</dbReference>
<feature type="transmembrane region" description="Helical" evidence="12">
    <location>
        <begin position="153"/>
        <end position="178"/>
    </location>
</feature>
<keyword evidence="11 12" id="KW-0472">Membrane</keyword>
<evidence type="ECO:0000256" key="1">
    <source>
        <dbReference type="ARBA" id="ARBA00000085"/>
    </source>
</evidence>
<reference evidence="15" key="1">
    <citation type="journal article" date="2021" name="PeerJ">
        <title>Extensive microbial diversity within the chicken gut microbiome revealed by metagenomics and culture.</title>
        <authorList>
            <person name="Gilroy R."/>
            <person name="Ravi A."/>
            <person name="Getino M."/>
            <person name="Pursley I."/>
            <person name="Horton D.L."/>
            <person name="Alikhan N.F."/>
            <person name="Baker D."/>
            <person name="Gharbi K."/>
            <person name="Hall N."/>
            <person name="Watson M."/>
            <person name="Adriaenssens E.M."/>
            <person name="Foster-Nyarko E."/>
            <person name="Jarju S."/>
            <person name="Secka A."/>
            <person name="Antonio M."/>
            <person name="Oren A."/>
            <person name="Chaudhuri R.R."/>
            <person name="La Ragione R."/>
            <person name="Hildebrand F."/>
            <person name="Pallen M.J."/>
        </authorList>
    </citation>
    <scope>NUCLEOTIDE SEQUENCE</scope>
    <source>
        <strain evidence="15">CHK171-7178</strain>
    </source>
</reference>
<evidence type="ECO:0000256" key="10">
    <source>
        <dbReference type="ARBA" id="ARBA00023012"/>
    </source>
</evidence>
<organism evidence="15 16">
    <name type="scientific">Sporosarcina psychrophila</name>
    <name type="common">Bacillus psychrophilus</name>
    <dbReference type="NCBI Taxonomy" id="1476"/>
    <lineage>
        <taxon>Bacteria</taxon>
        <taxon>Bacillati</taxon>
        <taxon>Bacillota</taxon>
        <taxon>Bacilli</taxon>
        <taxon>Bacillales</taxon>
        <taxon>Caryophanaceae</taxon>
        <taxon>Sporosarcina</taxon>
    </lineage>
</organism>
<keyword evidence="12" id="KW-1133">Transmembrane helix</keyword>
<dbReference type="Pfam" id="PF00512">
    <property type="entry name" value="HisKA"/>
    <property type="match status" value="1"/>
</dbReference>
<dbReference type="SMART" id="SM00304">
    <property type="entry name" value="HAMP"/>
    <property type="match status" value="1"/>
</dbReference>
<evidence type="ECO:0000313" key="16">
    <source>
        <dbReference type="Proteomes" id="UP000698173"/>
    </source>
</evidence>
<dbReference type="PRINTS" id="PR00344">
    <property type="entry name" value="BCTRLSENSOR"/>
</dbReference>
<dbReference type="PANTHER" id="PTHR45453">
    <property type="entry name" value="PHOSPHATE REGULON SENSOR PROTEIN PHOR"/>
    <property type="match status" value="1"/>
</dbReference>
<dbReference type="SMART" id="SM00387">
    <property type="entry name" value="HATPase_c"/>
    <property type="match status" value="1"/>
</dbReference>
<dbReference type="FunFam" id="1.10.287.130:FF:000001">
    <property type="entry name" value="Two-component sensor histidine kinase"/>
    <property type="match status" value="1"/>
</dbReference>
<evidence type="ECO:0000256" key="9">
    <source>
        <dbReference type="ARBA" id="ARBA00022840"/>
    </source>
</evidence>
<dbReference type="InterPro" id="IPR005467">
    <property type="entry name" value="His_kinase_dom"/>
</dbReference>
<evidence type="ECO:0000256" key="7">
    <source>
        <dbReference type="ARBA" id="ARBA00022741"/>
    </source>
</evidence>
<dbReference type="InterPro" id="IPR036890">
    <property type="entry name" value="HATPase_C_sf"/>
</dbReference>
<dbReference type="PROSITE" id="PS50885">
    <property type="entry name" value="HAMP"/>
    <property type="match status" value="1"/>
</dbReference>
<dbReference type="Pfam" id="PF02518">
    <property type="entry name" value="HATPase_c"/>
    <property type="match status" value="1"/>
</dbReference>
<keyword evidence="8 15" id="KW-0418">Kinase</keyword>
<dbReference type="GO" id="GO:0000155">
    <property type="term" value="F:phosphorelay sensor kinase activity"/>
    <property type="evidence" value="ECO:0007669"/>
    <property type="project" value="InterPro"/>
</dbReference>
<name>A0A921G2H3_SPOPS</name>
<accession>A0A921G2H3</accession>
<dbReference type="CDD" id="cd00075">
    <property type="entry name" value="HATPase"/>
    <property type="match status" value="1"/>
</dbReference>
<evidence type="ECO:0000259" key="14">
    <source>
        <dbReference type="PROSITE" id="PS50885"/>
    </source>
</evidence>
<dbReference type="InterPro" id="IPR036097">
    <property type="entry name" value="HisK_dim/P_sf"/>
</dbReference>
<evidence type="ECO:0000313" key="15">
    <source>
        <dbReference type="EMBL" id="HJF34265.1"/>
    </source>
</evidence>
<dbReference type="InterPro" id="IPR003594">
    <property type="entry name" value="HATPase_dom"/>
</dbReference>
<feature type="transmembrane region" description="Helical" evidence="12">
    <location>
        <begin position="7"/>
        <end position="30"/>
    </location>
</feature>
<evidence type="ECO:0000256" key="5">
    <source>
        <dbReference type="ARBA" id="ARBA00022553"/>
    </source>
</evidence>
<dbReference type="AlphaFoldDB" id="A0A921G2H3"/>
<keyword evidence="12" id="KW-0812">Transmembrane</keyword>
<dbReference type="PROSITE" id="PS50109">
    <property type="entry name" value="HIS_KIN"/>
    <property type="match status" value="1"/>
</dbReference>
<dbReference type="InterPro" id="IPR004358">
    <property type="entry name" value="Sig_transdc_His_kin-like_C"/>
</dbReference>
<evidence type="ECO:0000256" key="2">
    <source>
        <dbReference type="ARBA" id="ARBA00004651"/>
    </source>
</evidence>
<dbReference type="InterPro" id="IPR021184">
    <property type="entry name" value="TNF_CS"/>
</dbReference>
<evidence type="ECO:0000256" key="3">
    <source>
        <dbReference type="ARBA" id="ARBA00012438"/>
    </source>
</evidence>
<dbReference type="InterPro" id="IPR003661">
    <property type="entry name" value="HisK_dim/P_dom"/>
</dbReference>
<protein>
    <recommendedName>
        <fullName evidence="3">histidine kinase</fullName>
        <ecNumber evidence="3">2.7.13.3</ecNumber>
    </recommendedName>
</protein>
<gene>
    <name evidence="15" type="ORF">K8V56_21080</name>
</gene>
<evidence type="ECO:0000256" key="11">
    <source>
        <dbReference type="ARBA" id="ARBA00023136"/>
    </source>
</evidence>